<feature type="region of interest" description="Disordered" evidence="1">
    <location>
        <begin position="120"/>
        <end position="139"/>
    </location>
</feature>
<organism evidence="4 5">
    <name type="scientific">Plasmodium falciparum Vietnam Oak-Knoll</name>
    <name type="common">FVO</name>
    <dbReference type="NCBI Taxonomy" id="1036723"/>
    <lineage>
        <taxon>Eukaryota</taxon>
        <taxon>Sar</taxon>
        <taxon>Alveolata</taxon>
        <taxon>Apicomplexa</taxon>
        <taxon>Aconoidasida</taxon>
        <taxon>Haemosporida</taxon>
        <taxon>Plasmodiidae</taxon>
        <taxon>Plasmodium</taxon>
        <taxon>Plasmodium (Laverania)</taxon>
    </lineage>
</organism>
<dbReference type="SUPFAM" id="SSF53474">
    <property type="entry name" value="alpha/beta-Hydrolases"/>
    <property type="match status" value="1"/>
</dbReference>
<feature type="region of interest" description="Disordered" evidence="1">
    <location>
        <begin position="775"/>
        <end position="819"/>
    </location>
</feature>
<gene>
    <name evidence="4" type="ORF">PFFVO_02689</name>
</gene>
<evidence type="ECO:0000256" key="1">
    <source>
        <dbReference type="SAM" id="MobiDB-lite"/>
    </source>
</evidence>
<dbReference type="InterPro" id="IPR022742">
    <property type="entry name" value="Hydrolase_4"/>
</dbReference>
<dbReference type="InterPro" id="IPR029058">
    <property type="entry name" value="AB_hydrolase_fold"/>
</dbReference>
<evidence type="ECO:0000313" key="5">
    <source>
        <dbReference type="Proteomes" id="UP000030690"/>
    </source>
</evidence>
<dbReference type="FunFam" id="3.40.50.1820:FF:000104">
    <property type="entry name" value="Alpha/beta hydrolase, putative"/>
    <property type="match status" value="1"/>
</dbReference>
<evidence type="ECO:0000256" key="2">
    <source>
        <dbReference type="SAM" id="Phobius"/>
    </source>
</evidence>
<evidence type="ECO:0000259" key="3">
    <source>
        <dbReference type="Pfam" id="PF12146"/>
    </source>
</evidence>
<evidence type="ECO:0000313" key="4">
    <source>
        <dbReference type="EMBL" id="ETW18173.1"/>
    </source>
</evidence>
<feature type="region of interest" description="Disordered" evidence="1">
    <location>
        <begin position="380"/>
        <end position="400"/>
    </location>
</feature>
<dbReference type="Gene3D" id="3.40.50.1820">
    <property type="entry name" value="alpha/beta hydrolase"/>
    <property type="match status" value="1"/>
</dbReference>
<protein>
    <recommendedName>
        <fullName evidence="3">Serine aminopeptidase S33 domain-containing protein</fullName>
    </recommendedName>
</protein>
<keyword evidence="2" id="KW-1133">Transmembrane helix</keyword>
<feature type="transmembrane region" description="Helical" evidence="2">
    <location>
        <begin position="12"/>
        <end position="34"/>
    </location>
</feature>
<feature type="compositionally biased region" description="Basic and acidic residues" evidence="1">
    <location>
        <begin position="775"/>
        <end position="817"/>
    </location>
</feature>
<keyword evidence="2" id="KW-0472">Membrane</keyword>
<keyword evidence="2" id="KW-0812">Transmembrane</keyword>
<dbReference type="OrthoDB" id="375454at2759"/>
<dbReference type="Pfam" id="PF12146">
    <property type="entry name" value="Hydrolase_4"/>
    <property type="match status" value="1"/>
</dbReference>
<feature type="compositionally biased region" description="Polar residues" evidence="1">
    <location>
        <begin position="389"/>
        <end position="400"/>
    </location>
</feature>
<dbReference type="AlphaFoldDB" id="A0A024V5A7"/>
<reference evidence="4 5" key="2">
    <citation type="submission" date="2013-02" db="EMBL/GenBank/DDBJ databases">
        <title>The Genome Sequence of Plasmodium falciparum Vietnam Oak-Knoll (FVO).</title>
        <authorList>
            <consortium name="The Broad Institute Genome Sequencing Platform"/>
            <consortium name="The Broad Institute Genome Sequencing Center for Infectious Disease"/>
            <person name="Neafsey D."/>
            <person name="Cheeseman I."/>
            <person name="Volkman S."/>
            <person name="Adams J."/>
            <person name="Walker B."/>
            <person name="Young S.K."/>
            <person name="Zeng Q."/>
            <person name="Gargeya S."/>
            <person name="Fitzgerald M."/>
            <person name="Haas B."/>
            <person name="Abouelleil A."/>
            <person name="Alvarado L."/>
            <person name="Arachchi H.M."/>
            <person name="Berlin A.M."/>
            <person name="Chapman S.B."/>
            <person name="Dewar J."/>
            <person name="Goldberg J."/>
            <person name="Griggs A."/>
            <person name="Gujja S."/>
            <person name="Hansen M."/>
            <person name="Howarth C."/>
            <person name="Imamovic A."/>
            <person name="Larimer J."/>
            <person name="McCowan C."/>
            <person name="Murphy C."/>
            <person name="Neiman D."/>
            <person name="Pearson M."/>
            <person name="Priest M."/>
            <person name="Roberts A."/>
            <person name="Saif S."/>
            <person name="Shea T."/>
            <person name="Sisk P."/>
            <person name="Sykes S."/>
            <person name="Wortman J."/>
            <person name="Nusbaum C."/>
            <person name="Birren B."/>
        </authorList>
    </citation>
    <scope>NUCLEOTIDE SEQUENCE [LARGE SCALE GENOMIC DNA]</scope>
    <source>
        <strain evidence="5">Vietnam Oak-Knoll (FVO)</strain>
    </source>
</reference>
<dbReference type="Proteomes" id="UP000030690">
    <property type="component" value="Unassembled WGS sequence"/>
</dbReference>
<name>A0A024V5A7_PLAFA</name>
<dbReference type="PANTHER" id="PTHR11614">
    <property type="entry name" value="PHOSPHOLIPASE-RELATED"/>
    <property type="match status" value="1"/>
</dbReference>
<reference evidence="4 5" key="1">
    <citation type="submission" date="2013-02" db="EMBL/GenBank/DDBJ databases">
        <title>The Genome Annotation of Plasmodium falciparum Vietnam Oak-Knoll (FVO).</title>
        <authorList>
            <consortium name="The Broad Institute Genome Sequencing Platform"/>
            <consortium name="The Broad Institute Genome Sequencing Center for Infectious Disease"/>
            <person name="Neafsey D."/>
            <person name="Hoffman S."/>
            <person name="Volkman S."/>
            <person name="Rosenthal P."/>
            <person name="Walker B."/>
            <person name="Young S.K."/>
            <person name="Zeng Q."/>
            <person name="Gargeya S."/>
            <person name="Fitzgerald M."/>
            <person name="Haas B."/>
            <person name="Abouelleil A."/>
            <person name="Allen A.W."/>
            <person name="Alvarado L."/>
            <person name="Arachchi H.M."/>
            <person name="Berlin A.M."/>
            <person name="Chapman S.B."/>
            <person name="Gainer-Dewar J."/>
            <person name="Goldberg J."/>
            <person name="Griggs A."/>
            <person name="Gujja S."/>
            <person name="Hansen M."/>
            <person name="Howarth C."/>
            <person name="Imamovic A."/>
            <person name="Ireland A."/>
            <person name="Larimer J."/>
            <person name="McCowan C."/>
            <person name="Murphy C."/>
            <person name="Pearson M."/>
            <person name="Poon T.W."/>
            <person name="Priest M."/>
            <person name="Roberts A."/>
            <person name="Saif S."/>
            <person name="Shea T."/>
            <person name="Sisk P."/>
            <person name="Sykes S."/>
            <person name="Wortman J."/>
            <person name="Nusbaum C."/>
            <person name="Birren B."/>
        </authorList>
    </citation>
    <scope>NUCLEOTIDE SEQUENCE [LARGE SCALE GENOMIC DNA]</scope>
    <source>
        <strain evidence="5">Vietnam Oak-Knoll (FVO)</strain>
    </source>
</reference>
<sequence length="921" mass="107656">MSVHERIRRSICRIFFFLFFLSLSYKTLLNIYLYNENPRTNGQYVNIYSRSLGELLKNPEKREEPILKVSENDDIGKKPNLYDEDYYKKKLLIDNICKEYYKLMINAKINDSNKNNNFNDIKDFPKNDEHKDNLSSKESLEVEGENCSTRIKSSLELENNNSVNNLFYDDGNPEINFFINKDNLKIARYTWKVENPKAYIFALHGVTTHLRNEYLNCYGMPEWAEKNGEENENADDTEYSISKILDYFKDHNNDHNVFKNLYDKIEIIIKDKLFSKDENETTNSNKVNDISVIYNNVFKNLYDKIEVIIKENLFTKDENEITDVSNVNDISVIYNNIFKILYDKIESVIKEKIWNKDENETLNEKKVDDTNIIHNNNEEENVHNINPNGESSKGLSNNTVENKDCKSINDNEVTNNNDINKKIVEEENNLHIFNDLYDVINDNFDINIESYTLCNATNINENSELYKSLSIYRSSLEGIYFYRNIRSILNKQLFDDIGQYDGSFKKYLNDDNVLLKDETDVNNFVDSKYYFCSICGLCEHCNCGKRTLSYKNSWIEKLNENGFTFIGIDNQSHGLSDGARNQRCFVENFDNFVFDAVKALEMFINECKEKNELKPIIIMGTSMGGCIALRTIETIYKLNKNWKDNIKCLALISPMISIENQKRKLINRILYSICRYVKKYFELYEMDVLYERPKYPWIKGDTDIDPNHHSEGLKLGTAAECVFAADKCLVHSILKYIEESDIDIIILQSKYDTTVDPTGPIDFVKKMIDLYNKNHHENSNAKEDDNESEKKELESHNETEVSNNDQEKKNISLRDENIPNADDIQNDINGSCYNVENYVLVSGNDLTEQQKLWHSCDHGYYKNFLMKKLGKSNNLKSKNGEDSFKRLSAHILNYGSHRLPCEPDTERSINIITDWLNNIFV</sequence>
<accession>A0A024V5A7</accession>
<proteinExistence type="predicted"/>
<dbReference type="InterPro" id="IPR051044">
    <property type="entry name" value="MAG_DAG_Lipase"/>
</dbReference>
<feature type="domain" description="Serine aminopeptidase S33" evidence="3">
    <location>
        <begin position="550"/>
        <end position="767"/>
    </location>
</feature>
<dbReference type="EMBL" id="KI925079">
    <property type="protein sequence ID" value="ETW18173.1"/>
    <property type="molecule type" value="Genomic_DNA"/>
</dbReference>